<organism evidence="3 4">
    <name type="scientific">Comamonas piscis</name>
    <dbReference type="NCBI Taxonomy" id="1562974"/>
    <lineage>
        <taxon>Bacteria</taxon>
        <taxon>Pseudomonadati</taxon>
        <taxon>Pseudomonadota</taxon>
        <taxon>Betaproteobacteria</taxon>
        <taxon>Burkholderiales</taxon>
        <taxon>Comamonadaceae</taxon>
        <taxon>Comamonas</taxon>
    </lineage>
</organism>
<feature type="domain" description="FecR N-terminal" evidence="2">
    <location>
        <begin position="13"/>
        <end position="53"/>
    </location>
</feature>
<dbReference type="InterPro" id="IPR032623">
    <property type="entry name" value="FecR_N"/>
</dbReference>
<sequence length="318" mass="34474">MAGVAAQNTLLSEAADWLIVLRYEAPSAKEQASFEQWRSQSPAHEAAWHKAESMLGVFAQVPPEICQQTLRSVQRPDRRKSLAMLGGLLVAAPAGWLAWRELQWRDWAADEATAVGQSRSMLLPDGSTLTLNTASAVAIHFSAQERRVRLLGGEILITTHADPSPSYRPFVVETRQGTVQALGTRFSVRRVDADTSRVAVFSHAVAITNQQGATQLLQEGHTADFSTTSIGPQTDVQASAALWEQGMLLAKNMPLADVVAEIGRYRTGRLHCDPAVAQLRLSGALSLKDTDASLALLAQSLPVRIERLGNGQVRVVGR</sequence>
<dbReference type="GO" id="GO:0016989">
    <property type="term" value="F:sigma factor antagonist activity"/>
    <property type="evidence" value="ECO:0007669"/>
    <property type="project" value="TreeGrafter"/>
</dbReference>
<dbReference type="Pfam" id="PF16220">
    <property type="entry name" value="DUF4880"/>
    <property type="match status" value="1"/>
</dbReference>
<dbReference type="PANTHER" id="PTHR30273">
    <property type="entry name" value="PERIPLASMIC SIGNAL SENSOR AND SIGMA FACTOR ACTIVATOR FECR-RELATED"/>
    <property type="match status" value="1"/>
</dbReference>
<accession>A0A7G5EKB8</accession>
<dbReference type="AlphaFoldDB" id="A0A7G5EKB8"/>
<dbReference type="PIRSF" id="PIRSF018266">
    <property type="entry name" value="FecR"/>
    <property type="match status" value="1"/>
</dbReference>
<dbReference type="Gene3D" id="2.60.120.1440">
    <property type="match status" value="1"/>
</dbReference>
<keyword evidence="4" id="KW-1185">Reference proteome</keyword>
<dbReference type="Proteomes" id="UP000515240">
    <property type="component" value="Chromosome"/>
</dbReference>
<evidence type="ECO:0000313" key="4">
    <source>
        <dbReference type="Proteomes" id="UP000515240"/>
    </source>
</evidence>
<reference evidence="3 4" key="1">
    <citation type="journal article" date="2020" name="G3 (Bethesda)">
        <title>CeMbio - The Caenorhabditis elegans Microbiome Resource.</title>
        <authorList>
            <person name="Dirksen P."/>
            <person name="Assie A."/>
            <person name="Zimmermann J."/>
            <person name="Zhang F."/>
            <person name="Tietje A.M."/>
            <person name="Marsh S.A."/>
            <person name="Felix M.A."/>
            <person name="Shapira M."/>
            <person name="Kaleta C."/>
            <person name="Schulenburg H."/>
            <person name="Samuel B."/>
        </authorList>
    </citation>
    <scope>NUCLEOTIDE SEQUENCE [LARGE SCALE GENOMIC DNA]</scope>
    <source>
        <strain evidence="3 4">BIGb0172</strain>
    </source>
</reference>
<protein>
    <submittedName>
        <fullName evidence="3">FecR domain-containing protein</fullName>
    </submittedName>
</protein>
<dbReference type="EMBL" id="CP058554">
    <property type="protein sequence ID" value="QMV74443.1"/>
    <property type="molecule type" value="Genomic_DNA"/>
</dbReference>
<proteinExistence type="predicted"/>
<dbReference type="InterPro" id="IPR006860">
    <property type="entry name" value="FecR"/>
</dbReference>
<feature type="domain" description="FecR protein" evidence="1">
    <location>
        <begin position="112"/>
        <end position="205"/>
    </location>
</feature>
<dbReference type="RefSeq" id="WP_182324109.1">
    <property type="nucleotide sequence ID" value="NZ_CP058554.1"/>
</dbReference>
<evidence type="ECO:0000259" key="2">
    <source>
        <dbReference type="Pfam" id="PF16220"/>
    </source>
</evidence>
<evidence type="ECO:0000259" key="1">
    <source>
        <dbReference type="Pfam" id="PF04773"/>
    </source>
</evidence>
<dbReference type="Pfam" id="PF04773">
    <property type="entry name" value="FecR"/>
    <property type="match status" value="1"/>
</dbReference>
<gene>
    <name evidence="3" type="ORF">HS961_17280</name>
</gene>
<dbReference type="PANTHER" id="PTHR30273:SF2">
    <property type="entry name" value="PROTEIN FECR"/>
    <property type="match status" value="1"/>
</dbReference>
<dbReference type="KEGG" id="cpis:HS961_17280"/>
<name>A0A7G5EKB8_9BURK</name>
<evidence type="ECO:0000313" key="3">
    <source>
        <dbReference type="EMBL" id="QMV74443.1"/>
    </source>
</evidence>
<dbReference type="InterPro" id="IPR012373">
    <property type="entry name" value="Ferrdict_sens_TM"/>
</dbReference>